<protein>
    <submittedName>
        <fullName evidence="1">Uncharacterized protein</fullName>
    </submittedName>
</protein>
<sequence>MKTIVHEHIWTVPRLAVLLVADMHPDVNADLIADSYDAFDHEHVVTEHPNPYRLPLTTVRV</sequence>
<name>A0A1Y0CCC4_9MYCO</name>
<dbReference type="RefSeq" id="WP_087080655.1">
    <property type="nucleotide sequence ID" value="NZ_CP020809.1"/>
</dbReference>
<reference evidence="1 2" key="1">
    <citation type="submission" date="2017-04" db="EMBL/GenBank/DDBJ databases">
        <title>Whole Genome Sequence of 1,4-Dioxane Degrading Bacterium Mycobacterium dioxanotrophicus PH-06.</title>
        <authorList>
            <person name="He Y."/>
        </authorList>
    </citation>
    <scope>NUCLEOTIDE SEQUENCE [LARGE SCALE GENOMIC DNA]</scope>
    <source>
        <strain evidence="1 2">PH-06</strain>
    </source>
</reference>
<keyword evidence="2" id="KW-1185">Reference proteome</keyword>
<evidence type="ECO:0000313" key="2">
    <source>
        <dbReference type="Proteomes" id="UP000195331"/>
    </source>
</evidence>
<dbReference type="OrthoDB" id="2112658at201174"/>
<proteinExistence type="predicted"/>
<accession>A0A1Y0CCC4</accession>
<gene>
    <name evidence="1" type="ORF">BTO20_34070</name>
</gene>
<dbReference type="EMBL" id="CP020809">
    <property type="protein sequence ID" value="ART72918.1"/>
    <property type="molecule type" value="Genomic_DNA"/>
</dbReference>
<dbReference type="AlphaFoldDB" id="A0A1Y0CCC4"/>
<organism evidence="1 2">
    <name type="scientific">Mycobacterium dioxanotrophicus</name>
    <dbReference type="NCBI Taxonomy" id="482462"/>
    <lineage>
        <taxon>Bacteria</taxon>
        <taxon>Bacillati</taxon>
        <taxon>Actinomycetota</taxon>
        <taxon>Actinomycetes</taxon>
        <taxon>Mycobacteriales</taxon>
        <taxon>Mycobacteriaceae</taxon>
        <taxon>Mycobacterium</taxon>
    </lineage>
</organism>
<dbReference type="Proteomes" id="UP000195331">
    <property type="component" value="Chromosome"/>
</dbReference>
<dbReference type="KEGG" id="mdx:BTO20_34070"/>
<evidence type="ECO:0000313" key="1">
    <source>
        <dbReference type="EMBL" id="ART72918.1"/>
    </source>
</evidence>